<feature type="compositionally biased region" description="Low complexity" evidence="5">
    <location>
        <begin position="548"/>
        <end position="562"/>
    </location>
</feature>
<dbReference type="SUPFAM" id="SSF103473">
    <property type="entry name" value="MFS general substrate transporter"/>
    <property type="match status" value="1"/>
</dbReference>
<sequence length="569" mass="63083">MDIVLPSRLLSKDLITSESFDCNEAFGHGIFQRRLLIFGSLALFLMNIHGFAIPLISRDVEYWCKQPPASNVSEVAWRNLAVFVGADRTVSRCQLYKHPEDPNNTETIRCQEWVYDDPPARTTIVSEWNLVCQRRFLIAAITAVHNAGAVFFAVPAGCIADRIGRMPVLLAGVALLIVSSVAGCVSRSYVMHTTLKFFTSGSVGVVAYLTIVSLFEVTTHDNRPLHVVLCGMYGVIASDLWFVSFVPVRLSWMLKQAIFLLPTLLSLPFFCIVQESPRWLVSKGRLESAEAVMMAAAEENQFLYAHTASMVHKLKKDIDVNAKRLPAINVELLDGCSIQRRTFIMCVSYFSFMFTQFITLYTSKPQKDAWIKPVSFTVNLFSCLLMYLLVTRITMLSLMTSWFGTLGIVQCLLGVAVGAKFTIWSVVLILLSKAIFISGIVLCSAYVLELSPTAVRATVACWSYACSRLGAVAASIAFVLQGAGRLDLAYAIAAFCLFTSMIAQRRLPMATTVECAKKEVKRVSAIKQRSMEYMKNSLDSRVQDASRSKASSDMSRSSAASRGHLQVED</sequence>
<comment type="subcellular location">
    <subcellularLocation>
        <location evidence="1">Membrane</location>
        <topology evidence="1">Multi-pass membrane protein</topology>
    </subcellularLocation>
</comment>
<evidence type="ECO:0000256" key="2">
    <source>
        <dbReference type="ARBA" id="ARBA00022692"/>
    </source>
</evidence>
<feature type="transmembrane region" description="Helical" evidence="6">
    <location>
        <begin position="459"/>
        <end position="480"/>
    </location>
</feature>
<name>A0AAQ4F5T7_AMBAM</name>
<keyword evidence="2 6" id="KW-0812">Transmembrane</keyword>
<dbReference type="InterPro" id="IPR036259">
    <property type="entry name" value="MFS_trans_sf"/>
</dbReference>
<keyword evidence="3 6" id="KW-1133">Transmembrane helix</keyword>
<evidence type="ECO:0000256" key="4">
    <source>
        <dbReference type="ARBA" id="ARBA00023136"/>
    </source>
</evidence>
<feature type="transmembrane region" description="Helical" evidence="6">
    <location>
        <begin position="342"/>
        <end position="363"/>
    </location>
</feature>
<proteinExistence type="predicted"/>
<dbReference type="GO" id="GO:0022857">
    <property type="term" value="F:transmembrane transporter activity"/>
    <property type="evidence" value="ECO:0007669"/>
    <property type="project" value="InterPro"/>
</dbReference>
<organism evidence="7 8">
    <name type="scientific">Amblyomma americanum</name>
    <name type="common">Lone star tick</name>
    <dbReference type="NCBI Taxonomy" id="6943"/>
    <lineage>
        <taxon>Eukaryota</taxon>
        <taxon>Metazoa</taxon>
        <taxon>Ecdysozoa</taxon>
        <taxon>Arthropoda</taxon>
        <taxon>Chelicerata</taxon>
        <taxon>Arachnida</taxon>
        <taxon>Acari</taxon>
        <taxon>Parasitiformes</taxon>
        <taxon>Ixodida</taxon>
        <taxon>Ixodoidea</taxon>
        <taxon>Ixodidae</taxon>
        <taxon>Amblyomminae</taxon>
        <taxon>Amblyomma</taxon>
    </lineage>
</organism>
<accession>A0AAQ4F5T7</accession>
<gene>
    <name evidence="7" type="ORF">V5799_016575</name>
</gene>
<evidence type="ECO:0000256" key="1">
    <source>
        <dbReference type="ARBA" id="ARBA00004141"/>
    </source>
</evidence>
<reference evidence="7 8" key="1">
    <citation type="journal article" date="2023" name="Arcadia Sci">
        <title>De novo assembly of a long-read Amblyomma americanum tick genome.</title>
        <authorList>
            <person name="Chou S."/>
            <person name="Poskanzer K.E."/>
            <person name="Rollins M."/>
            <person name="Thuy-Boun P.S."/>
        </authorList>
    </citation>
    <scope>NUCLEOTIDE SEQUENCE [LARGE SCALE GENOMIC DNA]</scope>
    <source>
        <strain evidence="7">F_SG_1</strain>
        <tissue evidence="7">Salivary glands</tissue>
    </source>
</reference>
<feature type="transmembrane region" description="Helical" evidence="6">
    <location>
        <begin position="35"/>
        <end position="56"/>
    </location>
</feature>
<feature type="transmembrane region" description="Helical" evidence="6">
    <location>
        <begin position="195"/>
        <end position="215"/>
    </location>
</feature>
<evidence type="ECO:0000256" key="6">
    <source>
        <dbReference type="SAM" id="Phobius"/>
    </source>
</evidence>
<dbReference type="Proteomes" id="UP001321473">
    <property type="component" value="Unassembled WGS sequence"/>
</dbReference>
<dbReference type="EMBL" id="JARKHS020007027">
    <property type="protein sequence ID" value="KAK8782085.1"/>
    <property type="molecule type" value="Genomic_DNA"/>
</dbReference>
<feature type="region of interest" description="Disordered" evidence="5">
    <location>
        <begin position="534"/>
        <end position="569"/>
    </location>
</feature>
<dbReference type="AlphaFoldDB" id="A0AAQ4F5T7"/>
<evidence type="ECO:0000313" key="8">
    <source>
        <dbReference type="Proteomes" id="UP001321473"/>
    </source>
</evidence>
<keyword evidence="4 6" id="KW-0472">Membrane</keyword>
<dbReference type="GO" id="GO:0016020">
    <property type="term" value="C:membrane"/>
    <property type="evidence" value="ECO:0007669"/>
    <property type="project" value="UniProtKB-SubCell"/>
</dbReference>
<feature type="transmembrane region" description="Helical" evidence="6">
    <location>
        <begin position="486"/>
        <end position="503"/>
    </location>
</feature>
<evidence type="ECO:0000313" key="7">
    <source>
        <dbReference type="EMBL" id="KAK8782085.1"/>
    </source>
</evidence>
<protein>
    <submittedName>
        <fullName evidence="7">Uncharacterized protein</fullName>
    </submittedName>
</protein>
<dbReference type="InterPro" id="IPR005828">
    <property type="entry name" value="MFS_sugar_transport-like"/>
</dbReference>
<evidence type="ECO:0000256" key="5">
    <source>
        <dbReference type="SAM" id="MobiDB-lite"/>
    </source>
</evidence>
<dbReference type="Pfam" id="PF00083">
    <property type="entry name" value="Sugar_tr"/>
    <property type="match status" value="1"/>
</dbReference>
<feature type="transmembrane region" description="Helical" evidence="6">
    <location>
        <begin position="369"/>
        <end position="389"/>
    </location>
</feature>
<feature type="transmembrane region" description="Helical" evidence="6">
    <location>
        <begin position="168"/>
        <end position="189"/>
    </location>
</feature>
<dbReference type="PANTHER" id="PTHR24064">
    <property type="entry name" value="SOLUTE CARRIER FAMILY 22 MEMBER"/>
    <property type="match status" value="1"/>
</dbReference>
<keyword evidence="8" id="KW-1185">Reference proteome</keyword>
<feature type="transmembrane region" description="Helical" evidence="6">
    <location>
        <begin position="423"/>
        <end position="447"/>
    </location>
</feature>
<dbReference type="Gene3D" id="1.20.1250.20">
    <property type="entry name" value="MFS general substrate transporter like domains"/>
    <property type="match status" value="1"/>
</dbReference>
<comment type="caution">
    <text evidence="7">The sequence shown here is derived from an EMBL/GenBank/DDBJ whole genome shotgun (WGS) entry which is preliminary data.</text>
</comment>
<feature type="transmembrane region" description="Helical" evidence="6">
    <location>
        <begin position="136"/>
        <end position="156"/>
    </location>
</feature>
<feature type="transmembrane region" description="Helical" evidence="6">
    <location>
        <begin position="227"/>
        <end position="246"/>
    </location>
</feature>
<evidence type="ECO:0000256" key="3">
    <source>
        <dbReference type="ARBA" id="ARBA00022989"/>
    </source>
</evidence>
<feature type="transmembrane region" description="Helical" evidence="6">
    <location>
        <begin position="396"/>
        <end position="417"/>
    </location>
</feature>